<name>A0ABV5GWK1_9FLAO</name>
<evidence type="ECO:0000259" key="2">
    <source>
        <dbReference type="Pfam" id="PF04264"/>
    </source>
</evidence>
<dbReference type="InterPro" id="IPR036761">
    <property type="entry name" value="TTHA0802/YceI-like_sf"/>
</dbReference>
<dbReference type="Proteomes" id="UP001589590">
    <property type="component" value="Unassembled WGS sequence"/>
</dbReference>
<dbReference type="SUPFAM" id="SSF101874">
    <property type="entry name" value="YceI-like"/>
    <property type="match status" value="1"/>
</dbReference>
<accession>A0ABV5GWK1</accession>
<evidence type="ECO:0000313" key="4">
    <source>
        <dbReference type="Proteomes" id="UP001589590"/>
    </source>
</evidence>
<protein>
    <submittedName>
        <fullName evidence="3">YceI family protein</fullName>
    </submittedName>
</protein>
<comment type="caution">
    <text evidence="3">The sequence shown here is derived from an EMBL/GenBank/DDBJ whole genome shotgun (WGS) entry which is preliminary data.</text>
</comment>
<evidence type="ECO:0000313" key="3">
    <source>
        <dbReference type="EMBL" id="MFB9104024.1"/>
    </source>
</evidence>
<dbReference type="EMBL" id="JBHMFA010000001">
    <property type="protein sequence ID" value="MFB9104024.1"/>
    <property type="molecule type" value="Genomic_DNA"/>
</dbReference>
<sequence length="194" mass="21231">MKTLVTQGKRVLNLFMLFVLTSTLVQAQQLSLVNNESTLTVLGTSNIHDWHLEAESQTGTIKFKNLETCQIEALTLSIEAEGLVSGKKSMDKNTFKALNTEDHKSILFKLVEVKSITNKDAGVYSVNTQGDLTISGVKKRISLNFNISIDGSSVTLVGEKAIKMTDFNVDPPKALFGSITTGDALTIKFSTLFR</sequence>
<dbReference type="RefSeq" id="WP_290268330.1">
    <property type="nucleotide sequence ID" value="NZ_JAUFQP010000004.1"/>
</dbReference>
<proteinExistence type="predicted"/>
<dbReference type="InterPro" id="IPR007372">
    <property type="entry name" value="Lipid/polyisoprenoid-bd_YceI"/>
</dbReference>
<dbReference type="Gene3D" id="2.40.128.110">
    <property type="entry name" value="Lipid/polyisoprenoid-binding, YceI-like"/>
    <property type="match status" value="1"/>
</dbReference>
<organism evidence="3 4">
    <name type="scientific">Algibacter miyuki</name>
    <dbReference type="NCBI Taxonomy" id="1306933"/>
    <lineage>
        <taxon>Bacteria</taxon>
        <taxon>Pseudomonadati</taxon>
        <taxon>Bacteroidota</taxon>
        <taxon>Flavobacteriia</taxon>
        <taxon>Flavobacteriales</taxon>
        <taxon>Flavobacteriaceae</taxon>
        <taxon>Algibacter</taxon>
    </lineage>
</organism>
<keyword evidence="1" id="KW-0732">Signal</keyword>
<keyword evidence="4" id="KW-1185">Reference proteome</keyword>
<dbReference type="Pfam" id="PF04264">
    <property type="entry name" value="YceI"/>
    <property type="match status" value="1"/>
</dbReference>
<feature type="chain" id="PRO_5045690466" evidence="1">
    <location>
        <begin position="28"/>
        <end position="194"/>
    </location>
</feature>
<feature type="signal peptide" evidence="1">
    <location>
        <begin position="1"/>
        <end position="27"/>
    </location>
</feature>
<evidence type="ECO:0000256" key="1">
    <source>
        <dbReference type="SAM" id="SignalP"/>
    </source>
</evidence>
<feature type="domain" description="Lipid/polyisoprenoid-binding YceI-like" evidence="2">
    <location>
        <begin position="49"/>
        <end position="191"/>
    </location>
</feature>
<reference evidence="3 4" key="1">
    <citation type="submission" date="2024-09" db="EMBL/GenBank/DDBJ databases">
        <authorList>
            <person name="Sun Q."/>
            <person name="Mori K."/>
        </authorList>
    </citation>
    <scope>NUCLEOTIDE SEQUENCE [LARGE SCALE GENOMIC DNA]</scope>
    <source>
        <strain evidence="3 4">CECT 8300</strain>
    </source>
</reference>
<gene>
    <name evidence="3" type="ORF">ACFFU1_03860</name>
</gene>